<dbReference type="Pfam" id="PF10035">
    <property type="entry name" value="DUF2179"/>
    <property type="match status" value="1"/>
</dbReference>
<evidence type="ECO:0000256" key="5">
    <source>
        <dbReference type="ARBA" id="ARBA00023136"/>
    </source>
</evidence>
<evidence type="ECO:0000256" key="2">
    <source>
        <dbReference type="ARBA" id="ARBA00022475"/>
    </source>
</evidence>
<accession>A0A0X8JLN7</accession>
<feature type="transmembrane region" description="Helical" evidence="6">
    <location>
        <begin position="40"/>
        <end position="61"/>
    </location>
</feature>
<feature type="transmembrane region" description="Helical" evidence="6">
    <location>
        <begin position="67"/>
        <end position="87"/>
    </location>
</feature>
<dbReference type="InterPro" id="IPR044035">
    <property type="entry name" value="DUF5698"/>
</dbReference>
<dbReference type="Proteomes" id="UP000069241">
    <property type="component" value="Chromosome"/>
</dbReference>
<dbReference type="EMBL" id="CP014229">
    <property type="protein sequence ID" value="AMD90986.1"/>
    <property type="molecule type" value="Genomic_DNA"/>
</dbReference>
<reference evidence="10" key="1">
    <citation type="submission" date="2016-02" db="EMBL/GenBank/DDBJ databases">
        <authorList>
            <person name="Holder M.E."/>
            <person name="Ajami N.J."/>
            <person name="Petrosino J.F."/>
        </authorList>
    </citation>
    <scope>NUCLEOTIDE SEQUENCE [LARGE SCALE GENOMIC DNA]</scope>
    <source>
        <strain evidence="10">CCUG 45958</strain>
    </source>
</reference>
<evidence type="ECO:0000259" key="7">
    <source>
        <dbReference type="Pfam" id="PF10035"/>
    </source>
</evidence>
<dbReference type="HAMAP" id="MF_01515">
    <property type="entry name" value="UPF0316"/>
    <property type="match status" value="1"/>
</dbReference>
<proteinExistence type="inferred from homology"/>
<protein>
    <recommendedName>
        <fullName evidence="6">UPF0316 protein AXF13_13090</fullName>
    </recommendedName>
</protein>
<comment type="subcellular location">
    <subcellularLocation>
        <location evidence="1 6">Cell membrane</location>
        <topology evidence="1 6">Multi-pass membrane protein</topology>
    </subcellularLocation>
</comment>
<dbReference type="PANTHER" id="PTHR40060">
    <property type="entry name" value="UPF0316 PROTEIN YEBE"/>
    <property type="match status" value="1"/>
</dbReference>
<dbReference type="RefSeq" id="WP_062253902.1">
    <property type="nucleotide sequence ID" value="NZ_CP014229.1"/>
</dbReference>
<dbReference type="KEGG" id="dfi:AXF13_13090"/>
<keyword evidence="10" id="KW-1185">Reference proteome</keyword>
<evidence type="ECO:0000256" key="6">
    <source>
        <dbReference type="HAMAP-Rule" id="MF_01515"/>
    </source>
</evidence>
<keyword evidence="2 6" id="KW-1003">Cell membrane</keyword>
<evidence type="ECO:0000313" key="9">
    <source>
        <dbReference type="EMBL" id="AMD90986.1"/>
    </source>
</evidence>
<evidence type="ECO:0000256" key="4">
    <source>
        <dbReference type="ARBA" id="ARBA00022989"/>
    </source>
</evidence>
<gene>
    <name evidence="9" type="ORF">AXF13_13090</name>
</gene>
<dbReference type="PANTHER" id="PTHR40060:SF1">
    <property type="entry name" value="UPF0316 PROTEIN YEBE"/>
    <property type="match status" value="1"/>
</dbReference>
<dbReference type="InterPro" id="IPR019264">
    <property type="entry name" value="DUF2179"/>
</dbReference>
<evidence type="ECO:0000256" key="1">
    <source>
        <dbReference type="ARBA" id="ARBA00004651"/>
    </source>
</evidence>
<comment type="similarity">
    <text evidence="6">Belongs to the UPF0316 family.</text>
</comment>
<name>A0A0X8JLN7_9BACT</name>
<sequence>MTLLGMHLDFAGALLIFCLRLADVTLGTVRTVLVMRGVRFVAALVGFFEIVIWVVAISRVMAHLDNVFNIIAYAGGYSCGILMGIFVEERLALGITVVNIVAPEDDEHLAAVLRKAGFGVTRLEAFGMHDEMHFLRVVLPRRKVNSLVRLCKKLSPKSFLTIEDVRSAHGGYLP</sequence>
<dbReference type="InterPro" id="IPR022930">
    <property type="entry name" value="UPF0316"/>
</dbReference>
<keyword evidence="3 6" id="KW-0812">Transmembrane</keyword>
<organism evidence="9 10">
    <name type="scientific">Desulfovibrio fairfieldensis</name>
    <dbReference type="NCBI Taxonomy" id="44742"/>
    <lineage>
        <taxon>Bacteria</taxon>
        <taxon>Pseudomonadati</taxon>
        <taxon>Thermodesulfobacteriota</taxon>
        <taxon>Desulfovibrionia</taxon>
        <taxon>Desulfovibrionales</taxon>
        <taxon>Desulfovibrionaceae</taxon>
        <taxon>Desulfovibrio</taxon>
    </lineage>
</organism>
<feature type="domain" description="DUF2179" evidence="7">
    <location>
        <begin position="118"/>
        <end position="170"/>
    </location>
</feature>
<keyword evidence="4 6" id="KW-1133">Transmembrane helix</keyword>
<evidence type="ECO:0000259" key="8">
    <source>
        <dbReference type="Pfam" id="PF18955"/>
    </source>
</evidence>
<evidence type="ECO:0000313" key="10">
    <source>
        <dbReference type="Proteomes" id="UP000069241"/>
    </source>
</evidence>
<dbReference type="Pfam" id="PF18955">
    <property type="entry name" value="DUF5698"/>
    <property type="match status" value="1"/>
</dbReference>
<keyword evidence="5 6" id="KW-0472">Membrane</keyword>
<dbReference type="AlphaFoldDB" id="A0A0X8JLN7"/>
<feature type="transmembrane region" description="Helical" evidence="6">
    <location>
        <begin position="12"/>
        <end position="33"/>
    </location>
</feature>
<dbReference type="GO" id="GO:0005886">
    <property type="term" value="C:plasma membrane"/>
    <property type="evidence" value="ECO:0007669"/>
    <property type="project" value="UniProtKB-SubCell"/>
</dbReference>
<evidence type="ECO:0000256" key="3">
    <source>
        <dbReference type="ARBA" id="ARBA00022692"/>
    </source>
</evidence>
<dbReference type="CDD" id="cd16381">
    <property type="entry name" value="YitT_C_like_1"/>
    <property type="match status" value="1"/>
</dbReference>
<feature type="domain" description="DUF5698" evidence="8">
    <location>
        <begin position="28"/>
        <end position="85"/>
    </location>
</feature>